<evidence type="ECO:0000313" key="11">
    <source>
        <dbReference type="Proteomes" id="UP000326396"/>
    </source>
</evidence>
<evidence type="ECO:0000256" key="1">
    <source>
        <dbReference type="ARBA" id="ARBA00004162"/>
    </source>
</evidence>
<keyword evidence="11" id="KW-1185">Reference proteome</keyword>
<evidence type="ECO:0000256" key="5">
    <source>
        <dbReference type="ARBA" id="ARBA00022989"/>
    </source>
</evidence>
<dbReference type="Pfam" id="PF23577">
    <property type="entry name" value="LysM_RLK"/>
    <property type="match status" value="1"/>
</dbReference>
<evidence type="ECO:0000259" key="9">
    <source>
        <dbReference type="Pfam" id="PF23577"/>
    </source>
</evidence>
<dbReference type="GO" id="GO:0019199">
    <property type="term" value="F:transmembrane receptor protein kinase activity"/>
    <property type="evidence" value="ECO:0007669"/>
    <property type="project" value="InterPro"/>
</dbReference>
<dbReference type="PANTHER" id="PTHR46204:SF27">
    <property type="entry name" value="PROTEIN KINASE DOMAIN-CONTAINING PROTEIN"/>
    <property type="match status" value="1"/>
</dbReference>
<dbReference type="Proteomes" id="UP000326396">
    <property type="component" value="Linkage Group LG12"/>
</dbReference>
<evidence type="ECO:0000256" key="6">
    <source>
        <dbReference type="ARBA" id="ARBA00023136"/>
    </source>
</evidence>
<name>A0A5N6PID9_9ASTR</name>
<keyword evidence="5" id="KW-1133">Transmembrane helix</keyword>
<keyword evidence="4" id="KW-0732">Signal</keyword>
<comment type="caution">
    <text evidence="10">The sequence shown here is derived from an EMBL/GenBank/DDBJ whole genome shotgun (WGS) entry which is preliminary data.</text>
</comment>
<dbReference type="EMBL" id="SZYD01000004">
    <property type="protein sequence ID" value="KAD6454272.1"/>
    <property type="molecule type" value="Genomic_DNA"/>
</dbReference>
<organism evidence="10 11">
    <name type="scientific">Mikania micrantha</name>
    <name type="common">bitter vine</name>
    <dbReference type="NCBI Taxonomy" id="192012"/>
    <lineage>
        <taxon>Eukaryota</taxon>
        <taxon>Viridiplantae</taxon>
        <taxon>Streptophyta</taxon>
        <taxon>Embryophyta</taxon>
        <taxon>Tracheophyta</taxon>
        <taxon>Spermatophyta</taxon>
        <taxon>Magnoliopsida</taxon>
        <taxon>eudicotyledons</taxon>
        <taxon>Gunneridae</taxon>
        <taxon>Pentapetalae</taxon>
        <taxon>asterids</taxon>
        <taxon>campanulids</taxon>
        <taxon>Asterales</taxon>
        <taxon>Asteraceae</taxon>
        <taxon>Asteroideae</taxon>
        <taxon>Heliantheae alliance</taxon>
        <taxon>Eupatorieae</taxon>
        <taxon>Mikania</taxon>
    </lineage>
</organism>
<keyword evidence="7" id="KW-1015">Disulfide bond</keyword>
<keyword evidence="2" id="KW-1003">Cell membrane</keyword>
<dbReference type="InterPro" id="IPR057097">
    <property type="entry name" value="LysM_RLK3/10"/>
</dbReference>
<feature type="domain" description="LysM" evidence="8">
    <location>
        <begin position="24"/>
        <end position="58"/>
    </location>
</feature>
<gene>
    <name evidence="10" type="ORF">E3N88_08978</name>
</gene>
<evidence type="ECO:0000259" key="8">
    <source>
        <dbReference type="Pfam" id="PF01476"/>
    </source>
</evidence>
<evidence type="ECO:0000256" key="7">
    <source>
        <dbReference type="ARBA" id="ARBA00023157"/>
    </source>
</evidence>
<accession>A0A5N6PID9</accession>
<feature type="domain" description="LYK3/RLK10-like LysM" evidence="9">
    <location>
        <begin position="147"/>
        <end position="190"/>
    </location>
</feature>
<dbReference type="PANTHER" id="PTHR46204">
    <property type="entry name" value="CHITIN ELICITOR RECEPTOR KINASE 1-RELATED"/>
    <property type="match status" value="1"/>
</dbReference>
<dbReference type="Pfam" id="PF01476">
    <property type="entry name" value="LysM"/>
    <property type="match status" value="1"/>
</dbReference>
<evidence type="ECO:0000256" key="4">
    <source>
        <dbReference type="ARBA" id="ARBA00022729"/>
    </source>
</evidence>
<sequence>MISTPFVQSTCSRGCDLAFGSYFIEPGDNITSISWFMNTSPSNILKYNPNTIRNEDNLTYYTRINLPFSCDCIDGEFLAHVFTYDFESVDTYESVAQQRYANLTTGDWIQRFNVYNRDRVPDGANINVTVNCSCGDGSISKDYGLFVTYPLRPGETLDSVSSAANLSSDLIRSYNPDVNFTQGSGLVYIPARDENGNYPPFKTRKLSLLNPGMTYLLSLSTLKLVSLIPFLPNGCELICPKKEMSYSDNIMSQKQPYNIEQEIEYADQDNVFN</sequence>
<keyword evidence="3" id="KW-0812">Transmembrane</keyword>
<evidence type="ECO:0000313" key="10">
    <source>
        <dbReference type="EMBL" id="KAD6454272.1"/>
    </source>
</evidence>
<comment type="subcellular location">
    <subcellularLocation>
        <location evidence="1">Cell membrane</location>
        <topology evidence="1">Single-pass membrane protein</topology>
    </subcellularLocation>
</comment>
<evidence type="ECO:0008006" key="12">
    <source>
        <dbReference type="Google" id="ProtNLM"/>
    </source>
</evidence>
<dbReference type="AlphaFoldDB" id="A0A5N6PID9"/>
<evidence type="ECO:0000256" key="3">
    <source>
        <dbReference type="ARBA" id="ARBA00022692"/>
    </source>
</evidence>
<protein>
    <recommendedName>
        <fullName evidence="12">LysM domain-containing protein</fullName>
    </recommendedName>
</protein>
<proteinExistence type="predicted"/>
<dbReference type="InterPro" id="IPR018392">
    <property type="entry name" value="LysM"/>
</dbReference>
<dbReference type="InterPro" id="IPR044812">
    <property type="entry name" value="CERK1/LYK3-like"/>
</dbReference>
<dbReference type="GO" id="GO:0005886">
    <property type="term" value="C:plasma membrane"/>
    <property type="evidence" value="ECO:0007669"/>
    <property type="project" value="UniProtKB-SubCell"/>
</dbReference>
<dbReference type="GO" id="GO:0045087">
    <property type="term" value="P:innate immune response"/>
    <property type="evidence" value="ECO:0007669"/>
    <property type="project" value="InterPro"/>
</dbReference>
<evidence type="ECO:0000256" key="2">
    <source>
        <dbReference type="ARBA" id="ARBA00022475"/>
    </source>
</evidence>
<reference evidence="10 11" key="1">
    <citation type="submission" date="2019-05" db="EMBL/GenBank/DDBJ databases">
        <title>Mikania micrantha, genome provides insights into the molecular mechanism of rapid growth.</title>
        <authorList>
            <person name="Liu B."/>
        </authorList>
    </citation>
    <scope>NUCLEOTIDE SEQUENCE [LARGE SCALE GENOMIC DNA]</scope>
    <source>
        <strain evidence="10">NLD-2019</strain>
        <tissue evidence="10">Leaf</tissue>
    </source>
</reference>
<keyword evidence="6" id="KW-0472">Membrane</keyword>
<dbReference type="OrthoDB" id="1843677at2759"/>